<comment type="caution">
    <text evidence="5">The sequence shown here is derived from an EMBL/GenBank/DDBJ whole genome shotgun (WGS) entry which is preliminary data.</text>
</comment>
<name>A0AA88CS26_FICCA</name>
<dbReference type="PROSITE" id="PS51683">
    <property type="entry name" value="SAM_OMT_II"/>
    <property type="match status" value="1"/>
</dbReference>
<evidence type="ECO:0000256" key="3">
    <source>
        <dbReference type="ARBA" id="ARBA00022691"/>
    </source>
</evidence>
<proteinExistence type="predicted"/>
<dbReference type="InterPro" id="IPR036390">
    <property type="entry name" value="WH_DNA-bd_sf"/>
</dbReference>
<evidence type="ECO:0000256" key="1">
    <source>
        <dbReference type="ARBA" id="ARBA00022603"/>
    </source>
</evidence>
<dbReference type="Gene3D" id="1.10.10.10">
    <property type="entry name" value="Winged helix-like DNA-binding domain superfamily/Winged helix DNA-binding domain"/>
    <property type="match status" value="1"/>
</dbReference>
<keyword evidence="2" id="KW-0808">Transferase</keyword>
<dbReference type="FunFam" id="1.10.10.10:FF:000357">
    <property type="entry name" value="Caffeic acid 3-O-methyltransferase"/>
    <property type="match status" value="1"/>
</dbReference>
<sequence length="156" mass="16755">MASSLELRNVAPKVLDHDRKEEEEEFSQAMQLAMSTVMSMSLLIAIELGVFDIIAKAGEGAKLSSAKIVAQMSTNNPDAPAMVDRILRLLASHSVLSCSVVSDDNAGSSVRRLYSLNPLSKYFVTTEDGVSLGPLVALGKEKAILDSLYAVLHSFV</sequence>
<dbReference type="GO" id="GO:0046983">
    <property type="term" value="F:protein dimerization activity"/>
    <property type="evidence" value="ECO:0007669"/>
    <property type="project" value="InterPro"/>
</dbReference>
<dbReference type="Pfam" id="PF08100">
    <property type="entry name" value="Dimerisation"/>
    <property type="match status" value="1"/>
</dbReference>
<organism evidence="5 6">
    <name type="scientific">Ficus carica</name>
    <name type="common">Common fig</name>
    <dbReference type="NCBI Taxonomy" id="3494"/>
    <lineage>
        <taxon>Eukaryota</taxon>
        <taxon>Viridiplantae</taxon>
        <taxon>Streptophyta</taxon>
        <taxon>Embryophyta</taxon>
        <taxon>Tracheophyta</taxon>
        <taxon>Spermatophyta</taxon>
        <taxon>Magnoliopsida</taxon>
        <taxon>eudicotyledons</taxon>
        <taxon>Gunneridae</taxon>
        <taxon>Pentapetalae</taxon>
        <taxon>rosids</taxon>
        <taxon>fabids</taxon>
        <taxon>Rosales</taxon>
        <taxon>Moraceae</taxon>
        <taxon>Ficeae</taxon>
        <taxon>Ficus</taxon>
    </lineage>
</organism>
<dbReference type="Proteomes" id="UP001187192">
    <property type="component" value="Unassembled WGS sequence"/>
</dbReference>
<reference evidence="5" key="1">
    <citation type="submission" date="2023-07" db="EMBL/GenBank/DDBJ databases">
        <title>draft genome sequence of fig (Ficus carica).</title>
        <authorList>
            <person name="Takahashi T."/>
            <person name="Nishimura K."/>
        </authorList>
    </citation>
    <scope>NUCLEOTIDE SEQUENCE</scope>
</reference>
<protein>
    <recommendedName>
        <fullName evidence="4">O-methyltransferase dimerisation domain-containing protein</fullName>
    </recommendedName>
</protein>
<dbReference type="EMBL" id="BTGU01004492">
    <property type="protein sequence ID" value="GMN27986.1"/>
    <property type="molecule type" value="Genomic_DNA"/>
</dbReference>
<dbReference type="GO" id="GO:0032259">
    <property type="term" value="P:methylation"/>
    <property type="evidence" value="ECO:0007669"/>
    <property type="project" value="UniProtKB-KW"/>
</dbReference>
<evidence type="ECO:0000256" key="2">
    <source>
        <dbReference type="ARBA" id="ARBA00022679"/>
    </source>
</evidence>
<dbReference type="GO" id="GO:0008168">
    <property type="term" value="F:methyltransferase activity"/>
    <property type="evidence" value="ECO:0007669"/>
    <property type="project" value="UniProtKB-KW"/>
</dbReference>
<dbReference type="InterPro" id="IPR016461">
    <property type="entry name" value="COMT-like"/>
</dbReference>
<dbReference type="InterPro" id="IPR036388">
    <property type="entry name" value="WH-like_DNA-bd_sf"/>
</dbReference>
<evidence type="ECO:0000313" key="6">
    <source>
        <dbReference type="Proteomes" id="UP001187192"/>
    </source>
</evidence>
<dbReference type="InterPro" id="IPR012967">
    <property type="entry name" value="COMT_dimerisation"/>
</dbReference>
<evidence type="ECO:0000259" key="4">
    <source>
        <dbReference type="Pfam" id="PF08100"/>
    </source>
</evidence>
<dbReference type="AlphaFoldDB" id="A0AA88CS26"/>
<dbReference type="PANTHER" id="PTHR11746">
    <property type="entry name" value="O-METHYLTRANSFERASE"/>
    <property type="match status" value="1"/>
</dbReference>
<accession>A0AA88CS26</accession>
<dbReference type="SUPFAM" id="SSF46785">
    <property type="entry name" value="Winged helix' DNA-binding domain"/>
    <property type="match status" value="1"/>
</dbReference>
<feature type="domain" description="O-methyltransferase dimerisation" evidence="4">
    <location>
        <begin position="30"/>
        <end position="125"/>
    </location>
</feature>
<gene>
    <name evidence="5" type="ORF">TIFTF001_046191</name>
</gene>
<keyword evidence="1" id="KW-0489">Methyltransferase</keyword>
<evidence type="ECO:0000313" key="5">
    <source>
        <dbReference type="EMBL" id="GMN27986.1"/>
    </source>
</evidence>
<keyword evidence="6" id="KW-1185">Reference proteome</keyword>
<keyword evidence="3" id="KW-0949">S-adenosyl-L-methionine</keyword>